<organism evidence="10">
    <name type="scientific">Capitella teleta</name>
    <name type="common">Polychaete worm</name>
    <dbReference type="NCBI Taxonomy" id="283909"/>
    <lineage>
        <taxon>Eukaryota</taxon>
        <taxon>Metazoa</taxon>
        <taxon>Spiralia</taxon>
        <taxon>Lophotrochozoa</taxon>
        <taxon>Annelida</taxon>
        <taxon>Polychaeta</taxon>
        <taxon>Sedentaria</taxon>
        <taxon>Scolecida</taxon>
        <taxon>Capitellidae</taxon>
        <taxon>Capitella</taxon>
    </lineage>
</organism>
<name>R7TCK1_CAPTE</name>
<evidence type="ECO:0000256" key="2">
    <source>
        <dbReference type="ARBA" id="ARBA00022670"/>
    </source>
</evidence>
<dbReference type="GO" id="GO:0004252">
    <property type="term" value="F:serine-type endopeptidase activity"/>
    <property type="evidence" value="ECO:0007669"/>
    <property type="project" value="UniProtKB-UniRule"/>
</dbReference>
<evidence type="ECO:0000256" key="7">
    <source>
        <dbReference type="SAM" id="SignalP"/>
    </source>
</evidence>
<feature type="active site" description="Charge relay system" evidence="5">
    <location>
        <position position="369"/>
    </location>
</feature>
<dbReference type="PROSITE" id="PS00137">
    <property type="entry name" value="SUBTILASE_HIS"/>
    <property type="match status" value="1"/>
</dbReference>
<dbReference type="InterPro" id="IPR010259">
    <property type="entry name" value="S8pro/Inhibitor_I9"/>
</dbReference>
<dbReference type="Pfam" id="PF00082">
    <property type="entry name" value="Peptidase_S8"/>
    <property type="match status" value="1"/>
</dbReference>
<dbReference type="FunFam" id="3.40.50.200:FF:000007">
    <property type="entry name" value="Subtilisin-like serine protease"/>
    <property type="match status" value="1"/>
</dbReference>
<dbReference type="InterPro" id="IPR034193">
    <property type="entry name" value="PCSK9_ProteinaseK-like"/>
</dbReference>
<evidence type="ECO:0000313" key="10">
    <source>
        <dbReference type="EMBL" id="ELT91444.1"/>
    </source>
</evidence>
<dbReference type="InterPro" id="IPR037045">
    <property type="entry name" value="S8pro/Inhibitor_I9_sf"/>
</dbReference>
<evidence type="ECO:0000259" key="8">
    <source>
        <dbReference type="Pfam" id="PF00082"/>
    </source>
</evidence>
<feature type="active site" description="Charge relay system" evidence="5">
    <location>
        <position position="209"/>
    </location>
</feature>
<feature type="domain" description="Inhibitor I9" evidence="9">
    <location>
        <begin position="40"/>
        <end position="113"/>
    </location>
</feature>
<dbReference type="Gene3D" id="3.30.70.80">
    <property type="entry name" value="Peptidase S8 propeptide/proteinase inhibitor I9"/>
    <property type="match status" value="1"/>
</dbReference>
<feature type="signal peptide" evidence="7">
    <location>
        <begin position="1"/>
        <end position="19"/>
    </location>
</feature>
<proteinExistence type="inferred from homology"/>
<keyword evidence="2 5" id="KW-0645">Protease</keyword>
<dbReference type="Pfam" id="PF05922">
    <property type="entry name" value="Inhibitor_I9"/>
    <property type="match status" value="1"/>
</dbReference>
<dbReference type="InterPro" id="IPR036852">
    <property type="entry name" value="Peptidase_S8/S53_dom_sf"/>
</dbReference>
<dbReference type="PANTHER" id="PTHR43806:SF11">
    <property type="entry name" value="CEREVISIN-RELATED"/>
    <property type="match status" value="1"/>
</dbReference>
<keyword evidence="12" id="KW-1185">Reference proteome</keyword>
<dbReference type="PROSITE" id="PS51257">
    <property type="entry name" value="PROKAR_LIPOPROTEIN"/>
    <property type="match status" value="1"/>
</dbReference>
<feature type="active site" description="Charge relay system" evidence="5">
    <location>
        <position position="175"/>
    </location>
</feature>
<evidence type="ECO:0008006" key="13">
    <source>
        <dbReference type="Google" id="ProtNLM"/>
    </source>
</evidence>
<evidence type="ECO:0000256" key="3">
    <source>
        <dbReference type="ARBA" id="ARBA00022801"/>
    </source>
</evidence>
<feature type="chain" id="PRO_5008786874" description="Peptidase S8/S53 domain-containing protein" evidence="7">
    <location>
        <begin position="20"/>
        <end position="468"/>
    </location>
</feature>
<evidence type="ECO:0000256" key="4">
    <source>
        <dbReference type="ARBA" id="ARBA00022825"/>
    </source>
</evidence>
<dbReference type="Proteomes" id="UP000014760">
    <property type="component" value="Unassembled WGS sequence"/>
</dbReference>
<dbReference type="GO" id="GO:0005615">
    <property type="term" value="C:extracellular space"/>
    <property type="evidence" value="ECO:0007669"/>
    <property type="project" value="TreeGrafter"/>
</dbReference>
<dbReference type="HOGENOM" id="CLU_011263_1_4_1"/>
<dbReference type="InterPro" id="IPR023827">
    <property type="entry name" value="Peptidase_S8_Asp-AS"/>
</dbReference>
<dbReference type="PROSITE" id="PS51892">
    <property type="entry name" value="SUBTILASE"/>
    <property type="match status" value="1"/>
</dbReference>
<dbReference type="OMA" id="ASHHIDG"/>
<dbReference type="InterPro" id="IPR022398">
    <property type="entry name" value="Peptidase_S8_His-AS"/>
</dbReference>
<dbReference type="PROSITE" id="PS00138">
    <property type="entry name" value="SUBTILASE_SER"/>
    <property type="match status" value="1"/>
</dbReference>
<reference evidence="10 12" key="2">
    <citation type="journal article" date="2013" name="Nature">
        <title>Insights into bilaterian evolution from three spiralian genomes.</title>
        <authorList>
            <person name="Simakov O."/>
            <person name="Marletaz F."/>
            <person name="Cho S.J."/>
            <person name="Edsinger-Gonzales E."/>
            <person name="Havlak P."/>
            <person name="Hellsten U."/>
            <person name="Kuo D.H."/>
            <person name="Larsson T."/>
            <person name="Lv J."/>
            <person name="Arendt D."/>
            <person name="Savage R."/>
            <person name="Osoegawa K."/>
            <person name="de Jong P."/>
            <person name="Grimwood J."/>
            <person name="Chapman J.A."/>
            <person name="Shapiro H."/>
            <person name="Aerts A."/>
            <person name="Otillar R.P."/>
            <person name="Terry A.Y."/>
            <person name="Boore J.L."/>
            <person name="Grigoriev I.V."/>
            <person name="Lindberg D.R."/>
            <person name="Seaver E.C."/>
            <person name="Weisblat D.A."/>
            <person name="Putnam N.H."/>
            <person name="Rokhsar D.S."/>
        </authorList>
    </citation>
    <scope>NUCLEOTIDE SEQUENCE</scope>
    <source>
        <strain evidence="10 12">I ESC-2004</strain>
    </source>
</reference>
<dbReference type="PRINTS" id="PR00723">
    <property type="entry name" value="SUBTILISIN"/>
</dbReference>
<dbReference type="OrthoDB" id="206201at2759"/>
<dbReference type="InterPro" id="IPR050131">
    <property type="entry name" value="Peptidase_S8_subtilisin-like"/>
</dbReference>
<sequence length="468" mass="49096">MDASREACVLFVVLTACCASISKAPLYGSRNDINAIKDEYLVVFKEKPSVNCSEAVKTMSAMWALQNKEMQVLHTFHINGLEAVHLKTDHETLDSLREMPDVLLVEVDQQVKIADDYNSTLTTADPVEQCVRQSTGSAQWSLSRINSRAKPYFGTAGYDYSAIDDGSNVDVYIVDTGVYIQHQDFESRAWYGMTADALLHEGNDDHNGHGTHVAGIAAGLRYGVAKKANIISVKVLDYEGMGSVSGVIQGIQWAVDREASKDSASRGRAVLNLSLGTSGVVHSLDTAIQAAISAGVNVVIAAGNDAADACSVSPGRVAAAISVGATTLADSVASFSNFGPCVNILAPGQDIISAYKGSTQMTQTLSGTSQAAPLVAGVVARHLSSLTPGTSLSPARVLALISDTASTGRISLTSAQGATPNLLLYKECTGLPVVGSAPDMDDIEVIEDIEDIEATGAAWGMVPVTLSP</sequence>
<keyword evidence="7" id="KW-0732">Signal</keyword>
<protein>
    <recommendedName>
        <fullName evidence="13">Peptidase S8/S53 domain-containing protein</fullName>
    </recommendedName>
</protein>
<dbReference type="AlphaFoldDB" id="R7TCK1"/>
<dbReference type="PROSITE" id="PS00136">
    <property type="entry name" value="SUBTILASE_ASP"/>
    <property type="match status" value="1"/>
</dbReference>
<evidence type="ECO:0000313" key="12">
    <source>
        <dbReference type="Proteomes" id="UP000014760"/>
    </source>
</evidence>
<dbReference type="STRING" id="283909.R7TCK1"/>
<evidence type="ECO:0000259" key="9">
    <source>
        <dbReference type="Pfam" id="PF05922"/>
    </source>
</evidence>
<keyword evidence="4 5" id="KW-0720">Serine protease</keyword>
<dbReference type="PANTHER" id="PTHR43806">
    <property type="entry name" value="PEPTIDASE S8"/>
    <property type="match status" value="1"/>
</dbReference>
<reference evidence="11" key="3">
    <citation type="submission" date="2015-06" db="UniProtKB">
        <authorList>
            <consortium name="EnsemblMetazoa"/>
        </authorList>
    </citation>
    <scope>IDENTIFICATION</scope>
</reference>
<comment type="similarity">
    <text evidence="1 5 6">Belongs to the peptidase S8 family.</text>
</comment>
<reference evidence="12" key="1">
    <citation type="submission" date="2012-12" db="EMBL/GenBank/DDBJ databases">
        <authorList>
            <person name="Hellsten U."/>
            <person name="Grimwood J."/>
            <person name="Chapman J.A."/>
            <person name="Shapiro H."/>
            <person name="Aerts A."/>
            <person name="Otillar R.P."/>
            <person name="Terry A.Y."/>
            <person name="Boore J.L."/>
            <person name="Simakov O."/>
            <person name="Marletaz F."/>
            <person name="Cho S.-J."/>
            <person name="Edsinger-Gonzales E."/>
            <person name="Havlak P."/>
            <person name="Kuo D.-H."/>
            <person name="Larsson T."/>
            <person name="Lv J."/>
            <person name="Arendt D."/>
            <person name="Savage R."/>
            <person name="Osoegawa K."/>
            <person name="de Jong P."/>
            <person name="Lindberg D.R."/>
            <person name="Seaver E.C."/>
            <person name="Weisblat D.A."/>
            <person name="Putnam N.H."/>
            <person name="Grigoriev I.V."/>
            <person name="Rokhsar D.S."/>
        </authorList>
    </citation>
    <scope>NUCLEOTIDE SEQUENCE</scope>
    <source>
        <strain evidence="12">I ESC-2004</strain>
    </source>
</reference>
<gene>
    <name evidence="10" type="ORF">CAPTEDRAFT_220467</name>
</gene>
<evidence type="ECO:0000256" key="1">
    <source>
        <dbReference type="ARBA" id="ARBA00011073"/>
    </source>
</evidence>
<dbReference type="GO" id="GO:0006508">
    <property type="term" value="P:proteolysis"/>
    <property type="evidence" value="ECO:0007669"/>
    <property type="project" value="UniProtKB-KW"/>
</dbReference>
<dbReference type="SUPFAM" id="SSF52743">
    <property type="entry name" value="Subtilisin-like"/>
    <property type="match status" value="1"/>
</dbReference>
<dbReference type="InterPro" id="IPR000209">
    <property type="entry name" value="Peptidase_S8/S53_dom"/>
</dbReference>
<dbReference type="CDD" id="cd04077">
    <property type="entry name" value="Peptidases_S8_PCSK9_ProteinaseK_like"/>
    <property type="match status" value="1"/>
</dbReference>
<evidence type="ECO:0000256" key="5">
    <source>
        <dbReference type="PROSITE-ProRule" id="PRU01240"/>
    </source>
</evidence>
<dbReference type="InterPro" id="IPR015500">
    <property type="entry name" value="Peptidase_S8_subtilisin-rel"/>
</dbReference>
<dbReference type="EMBL" id="AMQN01013782">
    <property type="status" value="NOT_ANNOTATED_CDS"/>
    <property type="molecule type" value="Genomic_DNA"/>
</dbReference>
<evidence type="ECO:0000256" key="6">
    <source>
        <dbReference type="RuleBase" id="RU003355"/>
    </source>
</evidence>
<dbReference type="InterPro" id="IPR023828">
    <property type="entry name" value="Peptidase_S8_Ser-AS"/>
</dbReference>
<accession>R7TCK1</accession>
<dbReference type="EMBL" id="KB310489">
    <property type="protein sequence ID" value="ELT91444.1"/>
    <property type="molecule type" value="Genomic_DNA"/>
</dbReference>
<feature type="domain" description="Peptidase S8/S53" evidence="8">
    <location>
        <begin position="166"/>
        <end position="417"/>
    </location>
</feature>
<dbReference type="EnsemblMetazoa" id="CapteT220467">
    <property type="protein sequence ID" value="CapteP220467"/>
    <property type="gene ID" value="CapteG220467"/>
</dbReference>
<dbReference type="Gene3D" id="3.40.50.200">
    <property type="entry name" value="Peptidase S8/S53 domain"/>
    <property type="match status" value="1"/>
</dbReference>
<evidence type="ECO:0000313" key="11">
    <source>
        <dbReference type="EnsemblMetazoa" id="CapteP220467"/>
    </source>
</evidence>
<keyword evidence="3 5" id="KW-0378">Hydrolase</keyword>